<dbReference type="AlphaFoldDB" id="A0A0E0R6D5"/>
<accession>A0A0E0R6D5</accession>
<reference evidence="3" key="1">
    <citation type="submission" date="2013-06" db="EMBL/GenBank/DDBJ databases">
        <authorList>
            <person name="Zhao Q."/>
        </authorList>
    </citation>
    <scope>NUCLEOTIDE SEQUENCE</scope>
    <source>
        <strain evidence="3">cv. W1943</strain>
    </source>
</reference>
<keyword evidence="3" id="KW-1185">Reference proteome</keyword>
<feature type="region of interest" description="Disordered" evidence="1">
    <location>
        <begin position="165"/>
        <end position="196"/>
    </location>
</feature>
<organism evidence="2 3">
    <name type="scientific">Oryza rufipogon</name>
    <name type="common">Brownbeard rice</name>
    <name type="synonym">Asian wild rice</name>
    <dbReference type="NCBI Taxonomy" id="4529"/>
    <lineage>
        <taxon>Eukaryota</taxon>
        <taxon>Viridiplantae</taxon>
        <taxon>Streptophyta</taxon>
        <taxon>Embryophyta</taxon>
        <taxon>Tracheophyta</taxon>
        <taxon>Spermatophyta</taxon>
        <taxon>Magnoliopsida</taxon>
        <taxon>Liliopsida</taxon>
        <taxon>Poales</taxon>
        <taxon>Poaceae</taxon>
        <taxon>BOP clade</taxon>
        <taxon>Oryzoideae</taxon>
        <taxon>Oryzeae</taxon>
        <taxon>Oryzinae</taxon>
        <taxon>Oryza</taxon>
    </lineage>
</organism>
<dbReference type="HOGENOM" id="CLU_1392207_0_0_1"/>
<evidence type="ECO:0000313" key="3">
    <source>
        <dbReference type="Proteomes" id="UP000008022"/>
    </source>
</evidence>
<reference evidence="2" key="2">
    <citation type="submission" date="2015-06" db="UniProtKB">
        <authorList>
            <consortium name="EnsemblPlants"/>
        </authorList>
    </citation>
    <scope>IDENTIFICATION</scope>
</reference>
<protein>
    <submittedName>
        <fullName evidence="2">Uncharacterized protein</fullName>
    </submittedName>
</protein>
<name>A0A0E0R6D5_ORYRU</name>
<evidence type="ECO:0000313" key="2">
    <source>
        <dbReference type="EnsemblPlants" id="ORUFI11G08590.1"/>
    </source>
</evidence>
<dbReference type="Proteomes" id="UP000008022">
    <property type="component" value="Unassembled WGS sequence"/>
</dbReference>
<dbReference type="EnsemblPlants" id="ORUFI11G08590.1">
    <property type="protein sequence ID" value="ORUFI11G08590.1"/>
    <property type="gene ID" value="ORUFI11G08590"/>
</dbReference>
<dbReference type="Gramene" id="ORUFI11G08590.1">
    <property type="protein sequence ID" value="ORUFI11G08590.1"/>
    <property type="gene ID" value="ORUFI11G08590"/>
</dbReference>
<proteinExistence type="predicted"/>
<sequence>MAHRTQARRQQVQVRTAGNGVCDWVGEASTAGSREAAAGRKAAVAGVLSSAAPSTAQRVGEAWRCAKRKAAVAGIPSSAAPSTAPSAGDCECPLRRPKLCRPCTASSASRARRCTEREAAAAAAVAGVTSSAAPSTAPSAGDCEWPLCRPELCCPLHHLKRRRSAALHQERGGGRSSGCGRPELRRSIHRPKRQRL</sequence>
<evidence type="ECO:0000256" key="1">
    <source>
        <dbReference type="SAM" id="MobiDB-lite"/>
    </source>
</evidence>
<feature type="compositionally biased region" description="Basic residues" evidence="1">
    <location>
        <begin position="187"/>
        <end position="196"/>
    </location>
</feature>